<dbReference type="Proteomes" id="UP000001876">
    <property type="component" value="Unassembled WGS sequence"/>
</dbReference>
<name>C1N1E9_MICPC</name>
<dbReference type="CDD" id="cd14726">
    <property type="entry name" value="TraB_PrgY-like"/>
    <property type="match status" value="1"/>
</dbReference>
<dbReference type="KEGG" id="mpp:MICPUCDRAFT_51375"/>
<evidence type="ECO:0000313" key="2">
    <source>
        <dbReference type="EMBL" id="EEH54434.1"/>
    </source>
</evidence>
<evidence type="ECO:0000256" key="1">
    <source>
        <dbReference type="SAM" id="MobiDB-lite"/>
    </source>
</evidence>
<feature type="compositionally biased region" description="Pro residues" evidence="1">
    <location>
        <begin position="537"/>
        <end position="546"/>
    </location>
</feature>
<accession>C1N1E9</accession>
<dbReference type="GeneID" id="9686992"/>
<dbReference type="AlphaFoldDB" id="C1N1E9"/>
<protein>
    <submittedName>
        <fullName evidence="2">Predicted protein</fullName>
    </submittedName>
</protein>
<dbReference type="PANTHER" id="PTHR21530:SF7">
    <property type="entry name" value="TRAB DOMAIN-CONTAINING PROTEIN"/>
    <property type="match status" value="1"/>
</dbReference>
<dbReference type="EMBL" id="GG663744">
    <property type="protein sequence ID" value="EEH54434.1"/>
    <property type="molecule type" value="Genomic_DNA"/>
</dbReference>
<dbReference type="RefSeq" id="XP_003061804.1">
    <property type="nucleotide sequence ID" value="XM_003061758.1"/>
</dbReference>
<evidence type="ECO:0000313" key="3">
    <source>
        <dbReference type="Proteomes" id="UP000001876"/>
    </source>
</evidence>
<sequence length="573" mass="62129">MSRTISPPHAEHPSIAADYPYPWVVFERPTSEIHVLGVNHTDPGSAVAAQELILREKPDVVVVELDLKRFEMMMFVESMDSEDVRRMWSYVDNKAGSTSGAFKSFSKALLTSDSPFDLLMHLLMSLAFNAIRIKLAIAGGGAVVDGEEFVAAVRAALEVGADVHLGDRDISTTVSRFLARFERGSVLHDKVVADARALAKEQGKSLPSSGFWFWFDPREWLATAAKVFAVGPTAAYDSIRKALYDGYVEFVSEESGFTREEAQGVCDAFAKAWKGSDITVDEYVILHRFNRAVDNNVIALCCSDDTNEEKALPYTEWDDDLGVHTILEERDQILAHSIDLAAQDIRGHRKVVAIVGAAHVPGIKRWWDHMYHAPDESTFEARMTESCRRVDDYVQPVPLDVKPAAGAIEHVGPVAVAGALLFGGARSLGVRPRTVAAGVGATAAVVAGVGAMGVHYLVNGLQRAVHVTERAAEKARESNAIPPRATHAQSLIEIIKAQQEAPGRSPFTKGVLSSEVPEGQRPLQSKGFYGDPEGAAAPPPPLPRPKGPGESFKSPAAPLEAPIVSKFKSMLPK</sequence>
<gene>
    <name evidence="2" type="ORF">MICPUCDRAFT_51375</name>
</gene>
<reference evidence="2 3" key="1">
    <citation type="journal article" date="2009" name="Science">
        <title>Green evolution and dynamic adaptations revealed by genomes of the marine picoeukaryotes Micromonas.</title>
        <authorList>
            <person name="Worden A.Z."/>
            <person name="Lee J.H."/>
            <person name="Mock T."/>
            <person name="Rouze P."/>
            <person name="Simmons M.P."/>
            <person name="Aerts A.L."/>
            <person name="Allen A.E."/>
            <person name="Cuvelier M.L."/>
            <person name="Derelle E."/>
            <person name="Everett M.V."/>
            <person name="Foulon E."/>
            <person name="Grimwood J."/>
            <person name="Gundlach H."/>
            <person name="Henrissat B."/>
            <person name="Napoli C."/>
            <person name="McDonald S.M."/>
            <person name="Parker M.S."/>
            <person name="Rombauts S."/>
            <person name="Salamov A."/>
            <person name="Von Dassow P."/>
            <person name="Badger J.H."/>
            <person name="Coutinho P.M."/>
            <person name="Demir E."/>
            <person name="Dubchak I."/>
            <person name="Gentemann C."/>
            <person name="Eikrem W."/>
            <person name="Gready J.E."/>
            <person name="John U."/>
            <person name="Lanier W."/>
            <person name="Lindquist E.A."/>
            <person name="Lucas S."/>
            <person name="Mayer K.F."/>
            <person name="Moreau H."/>
            <person name="Not F."/>
            <person name="Otillar R."/>
            <person name="Panaud O."/>
            <person name="Pangilinan J."/>
            <person name="Paulsen I."/>
            <person name="Piegu B."/>
            <person name="Poliakov A."/>
            <person name="Robbens S."/>
            <person name="Schmutz J."/>
            <person name="Toulza E."/>
            <person name="Wyss T."/>
            <person name="Zelensky A."/>
            <person name="Zhou K."/>
            <person name="Armbrust E.V."/>
            <person name="Bhattacharya D."/>
            <person name="Goodenough U.W."/>
            <person name="Van de Peer Y."/>
            <person name="Grigoriev I.V."/>
        </authorList>
    </citation>
    <scope>NUCLEOTIDE SEQUENCE [LARGE SCALE GENOMIC DNA]</scope>
    <source>
        <strain evidence="2 3">CCMP1545</strain>
    </source>
</reference>
<keyword evidence="3" id="KW-1185">Reference proteome</keyword>
<proteinExistence type="predicted"/>
<dbReference type="OrthoDB" id="48306at2759"/>
<feature type="region of interest" description="Disordered" evidence="1">
    <location>
        <begin position="503"/>
        <end position="559"/>
    </location>
</feature>
<organism evidence="3">
    <name type="scientific">Micromonas pusilla (strain CCMP1545)</name>
    <name type="common">Picoplanktonic green alga</name>
    <dbReference type="NCBI Taxonomy" id="564608"/>
    <lineage>
        <taxon>Eukaryota</taxon>
        <taxon>Viridiplantae</taxon>
        <taxon>Chlorophyta</taxon>
        <taxon>Mamiellophyceae</taxon>
        <taxon>Mamiellales</taxon>
        <taxon>Mamiellaceae</taxon>
        <taxon>Micromonas</taxon>
    </lineage>
</organism>
<dbReference type="PANTHER" id="PTHR21530">
    <property type="entry name" value="PHEROMONE SHUTDOWN PROTEIN"/>
    <property type="match status" value="1"/>
</dbReference>
<dbReference type="InterPro" id="IPR046345">
    <property type="entry name" value="TraB_PrgY-like"/>
</dbReference>